<keyword evidence="4 9" id="KW-0999">Mitochondrion inner membrane</keyword>
<dbReference type="EMBL" id="BSYO01000025">
    <property type="protein sequence ID" value="GMH22834.1"/>
    <property type="molecule type" value="Genomic_DNA"/>
</dbReference>
<comment type="similarity">
    <text evidence="2 9">Belongs to the TIM21 family.</text>
</comment>
<dbReference type="PANTHER" id="PTHR13032:SF6">
    <property type="entry name" value="MITOCHONDRIAL IMPORT INNER MEMBRANE TRANSLOCASE SUBUNIT TIM21"/>
    <property type="match status" value="1"/>
</dbReference>
<dbReference type="Pfam" id="PF08294">
    <property type="entry name" value="TIM21"/>
    <property type="match status" value="1"/>
</dbReference>
<keyword evidence="6 9" id="KW-1133">Transmembrane helix</keyword>
<evidence type="ECO:0000256" key="9">
    <source>
        <dbReference type="RuleBase" id="RU367142"/>
    </source>
</evidence>
<organism evidence="11 12">
    <name type="scientific">Nepenthes gracilis</name>
    <name type="common">Slender pitcher plant</name>
    <dbReference type="NCBI Taxonomy" id="150966"/>
    <lineage>
        <taxon>Eukaryota</taxon>
        <taxon>Viridiplantae</taxon>
        <taxon>Streptophyta</taxon>
        <taxon>Embryophyta</taxon>
        <taxon>Tracheophyta</taxon>
        <taxon>Spermatophyta</taxon>
        <taxon>Magnoliopsida</taxon>
        <taxon>eudicotyledons</taxon>
        <taxon>Gunneridae</taxon>
        <taxon>Pentapetalae</taxon>
        <taxon>Caryophyllales</taxon>
        <taxon>Nepenthaceae</taxon>
        <taxon>Nepenthes</taxon>
    </lineage>
</organism>
<comment type="caution">
    <text evidence="11">The sequence shown here is derived from an EMBL/GenBank/DDBJ whole genome shotgun (WGS) entry which is preliminary data.</text>
</comment>
<comment type="subcellular location">
    <subcellularLocation>
        <location evidence="1 9">Mitochondrion inner membrane</location>
        <topology evidence="1 9">Single-pass membrane protein</topology>
    </subcellularLocation>
</comment>
<feature type="compositionally biased region" description="Polar residues" evidence="10">
    <location>
        <begin position="98"/>
        <end position="108"/>
    </location>
</feature>
<proteinExistence type="inferred from homology"/>
<dbReference type="GO" id="GO:0005744">
    <property type="term" value="C:TIM23 mitochondrial import inner membrane translocase complex"/>
    <property type="evidence" value="ECO:0007669"/>
    <property type="project" value="UniProtKB-UniRule"/>
</dbReference>
<evidence type="ECO:0000256" key="1">
    <source>
        <dbReference type="ARBA" id="ARBA00004434"/>
    </source>
</evidence>
<evidence type="ECO:0000256" key="5">
    <source>
        <dbReference type="ARBA" id="ARBA00022946"/>
    </source>
</evidence>
<comment type="subunit">
    <text evidence="9">Component of the TIM23 complex.</text>
</comment>
<dbReference type="PANTHER" id="PTHR13032">
    <property type="entry name" value="MITOCHONDRIAL IMPORT INNER MEMBRANE TRANSLOCASE SUBUNIT TIM21"/>
    <property type="match status" value="1"/>
</dbReference>
<keyword evidence="12" id="KW-1185">Reference proteome</keyword>
<keyword evidence="9" id="KW-0813">Transport</keyword>
<comment type="function">
    <text evidence="9">Essential component of the TIM23 complex, a complex that mediates the translocation of transit peptide-containing proteins across the mitochondrial inner membrane.</text>
</comment>
<dbReference type="Gene3D" id="3.10.450.320">
    <property type="entry name" value="Mitochondrial import inner membrane translocase subunit Tim21"/>
    <property type="match status" value="1"/>
</dbReference>
<gene>
    <name evidence="11" type="ORF">Nepgr_024677</name>
</gene>
<feature type="transmembrane region" description="Helical" evidence="9">
    <location>
        <begin position="142"/>
        <end position="163"/>
    </location>
</feature>
<keyword evidence="3 9" id="KW-0812">Transmembrane</keyword>
<dbReference type="Proteomes" id="UP001279734">
    <property type="component" value="Unassembled WGS sequence"/>
</dbReference>
<sequence>MWRRRVASLLKPTAEACSTSRWERFSRATNPSQIVLQSGCTDNLLLMQGVIGGNGISSLYRRRQKTFLLAPANTQLPYQPSEAYGTARLTYYFHRSFASRSSSGPPEQNQDETRKDLSTAEDPFDSPTYHIPEKPVTFAEGASYSVIILVGLGIAAVAAYGVFKELIFQPKEYKVFSKALERVQHDSQVRVRIGDPIKGYGQESRNRGGCQRIPHRKWEDEDGVEHVQVYFHISGPHGGGRVDATMFRDKADRHWKFLSLIVHITSPSPTQLILESYLPA</sequence>
<evidence type="ECO:0000256" key="4">
    <source>
        <dbReference type="ARBA" id="ARBA00022792"/>
    </source>
</evidence>
<evidence type="ECO:0000256" key="7">
    <source>
        <dbReference type="ARBA" id="ARBA00023128"/>
    </source>
</evidence>
<accession>A0AAD3T5L5</accession>
<keyword evidence="8 9" id="KW-0472">Membrane</keyword>
<evidence type="ECO:0000256" key="8">
    <source>
        <dbReference type="ARBA" id="ARBA00023136"/>
    </source>
</evidence>
<keyword evidence="7 9" id="KW-0496">Mitochondrion</keyword>
<reference evidence="11" key="1">
    <citation type="submission" date="2023-05" db="EMBL/GenBank/DDBJ databases">
        <title>Nepenthes gracilis genome sequencing.</title>
        <authorList>
            <person name="Fukushima K."/>
        </authorList>
    </citation>
    <scope>NUCLEOTIDE SEQUENCE</scope>
    <source>
        <strain evidence="11">SING2019-196</strain>
    </source>
</reference>
<keyword evidence="5" id="KW-0809">Transit peptide</keyword>
<evidence type="ECO:0000313" key="11">
    <source>
        <dbReference type="EMBL" id="GMH22834.1"/>
    </source>
</evidence>
<dbReference type="InterPro" id="IPR038552">
    <property type="entry name" value="Tim21_IMS_sf"/>
</dbReference>
<dbReference type="GO" id="GO:0030150">
    <property type="term" value="P:protein import into mitochondrial matrix"/>
    <property type="evidence" value="ECO:0007669"/>
    <property type="project" value="UniProtKB-UniRule"/>
</dbReference>
<protein>
    <recommendedName>
        <fullName evidence="9">Mitochondrial import inner membrane translocase subunit Tim21</fullName>
    </recommendedName>
</protein>
<name>A0AAD3T5L5_NEPGR</name>
<dbReference type="AlphaFoldDB" id="A0AAD3T5L5"/>
<dbReference type="InterPro" id="IPR013261">
    <property type="entry name" value="Tim21"/>
</dbReference>
<evidence type="ECO:0000256" key="3">
    <source>
        <dbReference type="ARBA" id="ARBA00022692"/>
    </source>
</evidence>
<evidence type="ECO:0000256" key="6">
    <source>
        <dbReference type="ARBA" id="ARBA00022989"/>
    </source>
</evidence>
<evidence type="ECO:0000313" key="12">
    <source>
        <dbReference type="Proteomes" id="UP001279734"/>
    </source>
</evidence>
<keyword evidence="9" id="KW-0653">Protein transport</keyword>
<dbReference type="FunFam" id="3.10.450.320:FF:000002">
    <property type="entry name" value="Mitochondrial import inner membrane translocase subunit tim21"/>
    <property type="match status" value="1"/>
</dbReference>
<keyword evidence="9" id="KW-0811">Translocation</keyword>
<evidence type="ECO:0000256" key="10">
    <source>
        <dbReference type="SAM" id="MobiDB-lite"/>
    </source>
</evidence>
<evidence type="ECO:0000256" key="2">
    <source>
        <dbReference type="ARBA" id="ARBA00010867"/>
    </source>
</evidence>
<feature type="region of interest" description="Disordered" evidence="10">
    <location>
        <begin position="98"/>
        <end position="131"/>
    </location>
</feature>